<keyword evidence="3" id="KW-1185">Reference proteome</keyword>
<sequence length="205" mass="22660">MDVGTWGATATEVYESEQSILHLPRDVRGSRITMAFYKDYIAVVRAIAIVLDKPGLAGVPSAANVEGELRGQAPRFFGKGGKVEHAMDYVLQAAMEQSPLGDGTWDDMQREIAAADDPDPDAVAYAAMPICDNDLAFADVAERLELDTVGRFRASERQYGETDDFPDDDVMEGIEDEDEDDMELKDRRIVDSIVEALREARRGRV</sequence>
<evidence type="ECO:0000313" key="3">
    <source>
        <dbReference type="Proteomes" id="UP000184267"/>
    </source>
</evidence>
<feature type="compositionally biased region" description="Acidic residues" evidence="1">
    <location>
        <begin position="161"/>
        <end position="180"/>
    </location>
</feature>
<name>A0A1M2VXP5_TRAPU</name>
<evidence type="ECO:0000256" key="1">
    <source>
        <dbReference type="SAM" id="MobiDB-lite"/>
    </source>
</evidence>
<dbReference type="AlphaFoldDB" id="A0A1M2VXP5"/>
<dbReference type="OMA" id="RITMAFY"/>
<protein>
    <submittedName>
        <fullName evidence="2">Uncharacterized protein</fullName>
    </submittedName>
</protein>
<comment type="caution">
    <text evidence="2">The sequence shown here is derived from an EMBL/GenBank/DDBJ whole genome shotgun (WGS) entry which is preliminary data.</text>
</comment>
<accession>A0A1M2VXP5</accession>
<dbReference type="OrthoDB" id="2753421at2759"/>
<reference evidence="2 3" key="1">
    <citation type="submission" date="2016-10" db="EMBL/GenBank/DDBJ databases">
        <title>Genome sequence of the basidiomycete white-rot fungus Trametes pubescens.</title>
        <authorList>
            <person name="Makela M.R."/>
            <person name="Granchi Z."/>
            <person name="Peng M."/>
            <person name="De Vries R.P."/>
            <person name="Grigoriev I."/>
            <person name="Riley R."/>
            <person name="Hilden K."/>
        </authorList>
    </citation>
    <scope>NUCLEOTIDE SEQUENCE [LARGE SCALE GENOMIC DNA]</scope>
    <source>
        <strain evidence="2 3">FBCC735</strain>
    </source>
</reference>
<proteinExistence type="predicted"/>
<dbReference type="EMBL" id="MNAD01000491">
    <property type="protein sequence ID" value="OJT12384.1"/>
    <property type="molecule type" value="Genomic_DNA"/>
</dbReference>
<dbReference type="Proteomes" id="UP000184267">
    <property type="component" value="Unassembled WGS sequence"/>
</dbReference>
<evidence type="ECO:0000313" key="2">
    <source>
        <dbReference type="EMBL" id="OJT12384.1"/>
    </source>
</evidence>
<feature type="region of interest" description="Disordered" evidence="1">
    <location>
        <begin position="157"/>
        <end position="180"/>
    </location>
</feature>
<organism evidence="2 3">
    <name type="scientific">Trametes pubescens</name>
    <name type="common">White-rot fungus</name>
    <dbReference type="NCBI Taxonomy" id="154538"/>
    <lineage>
        <taxon>Eukaryota</taxon>
        <taxon>Fungi</taxon>
        <taxon>Dikarya</taxon>
        <taxon>Basidiomycota</taxon>
        <taxon>Agaricomycotina</taxon>
        <taxon>Agaricomycetes</taxon>
        <taxon>Polyporales</taxon>
        <taxon>Polyporaceae</taxon>
        <taxon>Trametes</taxon>
    </lineage>
</organism>
<gene>
    <name evidence="2" type="ORF">TRAPUB_11086</name>
</gene>
<dbReference type="STRING" id="154538.A0A1M2VXP5"/>